<dbReference type="AlphaFoldDB" id="A0A7X6DLT3"/>
<evidence type="ECO:0000313" key="3">
    <source>
        <dbReference type="Proteomes" id="UP000534783"/>
    </source>
</evidence>
<feature type="region of interest" description="Disordered" evidence="1">
    <location>
        <begin position="175"/>
        <end position="194"/>
    </location>
</feature>
<keyword evidence="3" id="KW-1185">Reference proteome</keyword>
<evidence type="ECO:0000256" key="1">
    <source>
        <dbReference type="SAM" id="MobiDB-lite"/>
    </source>
</evidence>
<dbReference type="Proteomes" id="UP000534783">
    <property type="component" value="Unassembled WGS sequence"/>
</dbReference>
<reference evidence="2 3" key="1">
    <citation type="journal article" date="2020" name="Nature">
        <title>Bacterial chemolithoautotrophy via manganese oxidation.</title>
        <authorList>
            <person name="Yu H."/>
            <person name="Leadbetter J.R."/>
        </authorList>
    </citation>
    <scope>NUCLEOTIDE SEQUENCE [LARGE SCALE GENOMIC DNA]</scope>
    <source>
        <strain evidence="2 3">Mn-1</strain>
    </source>
</reference>
<accession>A0A7X6DLT3</accession>
<sequence length="194" mass="21377">MKKSSPTKTTPFRLIRQGDRVYFFLAFLFLVFAAGCVREEERVSEIERDAQGGVTVEKITENPERYVGESVLVSAEIKRFYQPGVFSISDEGPFESELIVVTTEPMPLPKELPGEPPESMKETVRVAGTVKRFVVAEIERDLGFDLEYRVEAEIEENQPVLVAQSVSGVPHVGLGGGTFDGEERGSGVRGLGPP</sequence>
<protein>
    <submittedName>
        <fullName evidence="2">Uncharacterized protein</fullName>
    </submittedName>
</protein>
<evidence type="ECO:0000313" key="2">
    <source>
        <dbReference type="EMBL" id="NKE69454.1"/>
    </source>
</evidence>
<dbReference type="EMBL" id="VTOW01000001">
    <property type="protein sequence ID" value="NKE69454.1"/>
    <property type="molecule type" value="Genomic_DNA"/>
</dbReference>
<comment type="caution">
    <text evidence="2">The sequence shown here is derived from an EMBL/GenBank/DDBJ whole genome shotgun (WGS) entry which is preliminary data.</text>
</comment>
<name>A0A7X6DLT3_9BACT</name>
<proteinExistence type="predicted"/>
<gene>
    <name evidence="2" type="ORF">MNODULE_01645</name>
</gene>
<dbReference type="RefSeq" id="WP_168057751.1">
    <property type="nucleotide sequence ID" value="NZ_VTOW01000001.1"/>
</dbReference>
<organism evidence="2 3">
    <name type="scientific">Candidatus Manganitrophus noduliformans</name>
    <dbReference type="NCBI Taxonomy" id="2606439"/>
    <lineage>
        <taxon>Bacteria</taxon>
        <taxon>Pseudomonadati</taxon>
        <taxon>Nitrospirota</taxon>
        <taxon>Nitrospiria</taxon>
        <taxon>Candidatus Troglogloeales</taxon>
        <taxon>Candidatus Manganitrophaceae</taxon>
        <taxon>Candidatus Manganitrophus</taxon>
    </lineage>
</organism>